<accession>A0ABR2KAC7</accession>
<dbReference type="PROSITE" id="PS50011">
    <property type="entry name" value="PROTEIN_KINASE_DOM"/>
    <property type="match status" value="1"/>
</dbReference>
<protein>
    <recommendedName>
        <fullName evidence="1">Protein kinase domain-containing protein</fullName>
    </recommendedName>
</protein>
<dbReference type="Pfam" id="PF07714">
    <property type="entry name" value="PK_Tyr_Ser-Thr"/>
    <property type="match status" value="1"/>
</dbReference>
<dbReference type="InterPro" id="IPR000719">
    <property type="entry name" value="Prot_kinase_dom"/>
</dbReference>
<name>A0ABR2KAC7_9EUKA</name>
<gene>
    <name evidence="2" type="ORF">M9Y10_039084</name>
</gene>
<sequence>MAVISEIIKLINSIEKVETKDLIGEKIIDLNDKLFSTLGSNVDKISLMNVYEEFASITDNNFNSIKEKVAKKINYYQKNNEINFIQDFFLRIVRTILEQTGIRTHLQEYRDPKQNTFLPLDNSTNIKSNVSTYKIIVNYDMDIFIEKTFSNNQEFLDTEKEIFNSIEKVPQSKFYIHSEYANSNRKLFPYYPYMTLRTFLEKNQDHITKIDKMVMIKEIAQIFSQLHSNQIFHQNICSSIFFVNNEKDVYIENFAHNVNIESDSSKLEFQSYYRHPELARNKRNSLIVENGSEEDIEHLKRHDIYSFGCLMYEIVSLKSPDKLFGNEPRQKRIEILSNNFADFLFKNLNFDELYGIEGMKEIIEKCMKDDREDCYHYFQEIIDDIEKLNAYIENKEKIENRIEKAKKSDTYKFNLIDLVINYFSGNDQSYEIITSIFEKLLKSFENKDSVKIESYDDVIKIIVSLFGFQNNNELDHLLFFEECFDIIIDDCVKHFLNERDFVIDLNSLMKLSIDKSNKIFPITTLRNFVKFNNKMNSIFLYFIAQEVNTIHLNEYFHGDLSLDSIGIYYNYKTKTFLPAIIPFYAYHVAYSSHFRKSCNGHFFDLEKQQRKDIKNFLKILNELNSDIRIPSDISSLNEILYILYNYNCENLDSEMKSIFLKNYNNYDYSNLHLNFREIYDIFVTRSKDDFAYQTFNYFFVENHDSFFKIQNAIQKVLTFSNKKIYGFSEKIEENDITNLLLQIKQNNDVAIHLYSQRKEEETCKRNHPIEKVEVHRKTDNFQLTFYSKYLADSRKEKAQRQIEQPVSRFLEIYPMEPYSLRFAISRYFNNLNPSLNFKVSIKSNNMKLAEIKKVLKKLNIEFNVEEGSIVVNVHKNTDI</sequence>
<evidence type="ECO:0000313" key="2">
    <source>
        <dbReference type="EMBL" id="KAK8888024.1"/>
    </source>
</evidence>
<feature type="domain" description="Protein kinase" evidence="1">
    <location>
        <begin position="51"/>
        <end position="392"/>
    </location>
</feature>
<dbReference type="Proteomes" id="UP001470230">
    <property type="component" value="Unassembled WGS sequence"/>
</dbReference>
<reference evidence="2 3" key="1">
    <citation type="submission" date="2024-04" db="EMBL/GenBank/DDBJ databases">
        <title>Tritrichomonas musculus Genome.</title>
        <authorList>
            <person name="Alves-Ferreira E."/>
            <person name="Grigg M."/>
            <person name="Lorenzi H."/>
            <person name="Galac M."/>
        </authorList>
    </citation>
    <scope>NUCLEOTIDE SEQUENCE [LARGE SCALE GENOMIC DNA]</scope>
    <source>
        <strain evidence="2 3">EAF2021</strain>
    </source>
</reference>
<dbReference type="SUPFAM" id="SSF56112">
    <property type="entry name" value="Protein kinase-like (PK-like)"/>
    <property type="match status" value="1"/>
</dbReference>
<evidence type="ECO:0000259" key="1">
    <source>
        <dbReference type="PROSITE" id="PS50011"/>
    </source>
</evidence>
<organism evidence="2 3">
    <name type="scientific">Tritrichomonas musculus</name>
    <dbReference type="NCBI Taxonomy" id="1915356"/>
    <lineage>
        <taxon>Eukaryota</taxon>
        <taxon>Metamonada</taxon>
        <taxon>Parabasalia</taxon>
        <taxon>Tritrichomonadida</taxon>
        <taxon>Tritrichomonadidae</taxon>
        <taxon>Tritrichomonas</taxon>
    </lineage>
</organism>
<keyword evidence="3" id="KW-1185">Reference proteome</keyword>
<evidence type="ECO:0000313" key="3">
    <source>
        <dbReference type="Proteomes" id="UP001470230"/>
    </source>
</evidence>
<comment type="caution">
    <text evidence="2">The sequence shown here is derived from an EMBL/GenBank/DDBJ whole genome shotgun (WGS) entry which is preliminary data.</text>
</comment>
<proteinExistence type="predicted"/>
<dbReference type="InterPro" id="IPR001245">
    <property type="entry name" value="Ser-Thr/Tyr_kinase_cat_dom"/>
</dbReference>
<dbReference type="EMBL" id="JAPFFF010000006">
    <property type="protein sequence ID" value="KAK8888024.1"/>
    <property type="molecule type" value="Genomic_DNA"/>
</dbReference>
<dbReference type="Gene3D" id="1.10.510.10">
    <property type="entry name" value="Transferase(Phosphotransferase) domain 1"/>
    <property type="match status" value="1"/>
</dbReference>
<dbReference type="InterPro" id="IPR011009">
    <property type="entry name" value="Kinase-like_dom_sf"/>
</dbReference>